<evidence type="ECO:0000313" key="2">
    <source>
        <dbReference type="EMBL" id="WDE01186.1"/>
    </source>
</evidence>
<dbReference type="Pfam" id="PF04965">
    <property type="entry name" value="GPW_gp25"/>
    <property type="match status" value="1"/>
</dbReference>
<dbReference type="EMBL" id="CP059735">
    <property type="protein sequence ID" value="WDE01186.1"/>
    <property type="molecule type" value="Genomic_DNA"/>
</dbReference>
<dbReference type="AlphaFoldDB" id="A0AAF0C5K6"/>
<feature type="domain" description="IraD/Gp25-like" evidence="1">
    <location>
        <begin position="38"/>
        <end position="138"/>
    </location>
</feature>
<dbReference type="PANTHER" id="PTHR38595:SF1">
    <property type="entry name" value="TYPE VI SECRETION SYSTEM COMPONENT TSSE1"/>
    <property type="match status" value="1"/>
</dbReference>
<dbReference type="InterPro" id="IPR007048">
    <property type="entry name" value="IraD/Gp25-like"/>
</dbReference>
<accession>A0AAF0C5K6</accession>
<protein>
    <submittedName>
        <fullName evidence="2">Type VI secretion system baseplate subunit TssE</fullName>
    </submittedName>
</protein>
<reference evidence="2 3" key="1">
    <citation type="journal article" date="2015" name="Genome Announc.">
        <title>Draft Genome Sequences of Marine Isolates of Thalassomonas viridans and Thalassomonas actiniarum.</title>
        <authorList>
            <person name="Olonade I."/>
            <person name="van Zyl L.J."/>
            <person name="Trindade M."/>
        </authorList>
    </citation>
    <scope>NUCLEOTIDE SEQUENCE [LARGE SCALE GENOMIC DNA]</scope>
    <source>
        <strain evidence="2 3">A5K-106</strain>
    </source>
</reference>
<reference evidence="2 3" key="2">
    <citation type="journal article" date="2022" name="Mar. Drugs">
        <title>Bioassay-Guided Fractionation Leads to the Detection of Cholic Acid Generated by the Rare Thalassomonas sp.</title>
        <authorList>
            <person name="Pheiffer F."/>
            <person name="Schneider Y.K."/>
            <person name="Hansen E.H."/>
            <person name="Andersen J.H."/>
            <person name="Isaksson J."/>
            <person name="Busche T."/>
            <person name="R C."/>
            <person name="Kalinowski J."/>
            <person name="Zyl L.V."/>
            <person name="Trindade M."/>
        </authorList>
    </citation>
    <scope>NUCLEOTIDE SEQUENCE [LARGE SCALE GENOMIC DNA]</scope>
    <source>
        <strain evidence="2 3">A5K-106</strain>
    </source>
</reference>
<name>A0AAF0C5K6_9GAMM</name>
<dbReference type="SUPFAM" id="SSF160719">
    <property type="entry name" value="gpW/gp25-like"/>
    <property type="match status" value="1"/>
</dbReference>
<dbReference type="NCBIfam" id="TIGR03357">
    <property type="entry name" value="VI_zyme"/>
    <property type="match status" value="1"/>
</dbReference>
<dbReference type="InterPro" id="IPR017737">
    <property type="entry name" value="TssE1-like"/>
</dbReference>
<dbReference type="KEGG" id="tact:SG35_011410"/>
<dbReference type="PANTHER" id="PTHR38595">
    <property type="entry name" value="CYTOPLASMIC PROTEIN-RELATED"/>
    <property type="match status" value="1"/>
</dbReference>
<keyword evidence="3" id="KW-1185">Reference proteome</keyword>
<dbReference type="RefSeq" id="WP_044831484.1">
    <property type="nucleotide sequence ID" value="NZ_CP059735.1"/>
</dbReference>
<evidence type="ECO:0000259" key="1">
    <source>
        <dbReference type="Pfam" id="PF04965"/>
    </source>
</evidence>
<dbReference type="InterPro" id="IPR053176">
    <property type="entry name" value="T6SS_TssE1-like"/>
</dbReference>
<sequence>MSQYNRQAIEVSLLDKLIDDNPEQPDIREGHRGVSLEQIRANVRRDLENLLNAKVPWQTWPECYRELDNSLVNYGLQDFSSMAVGSLEGRQLLCQKVADAIKRFEPRFIEVEVETVDNEQPLDRILRLRINALLYADPEPEYISFDSEVEPVNLGMKVQETQL</sequence>
<organism evidence="2 3">
    <name type="scientific">Thalassomonas actiniarum</name>
    <dbReference type="NCBI Taxonomy" id="485447"/>
    <lineage>
        <taxon>Bacteria</taxon>
        <taxon>Pseudomonadati</taxon>
        <taxon>Pseudomonadota</taxon>
        <taxon>Gammaproteobacteria</taxon>
        <taxon>Alteromonadales</taxon>
        <taxon>Colwelliaceae</taxon>
        <taxon>Thalassomonas</taxon>
    </lineage>
</organism>
<proteinExistence type="predicted"/>
<evidence type="ECO:0000313" key="3">
    <source>
        <dbReference type="Proteomes" id="UP000032568"/>
    </source>
</evidence>
<dbReference type="Proteomes" id="UP000032568">
    <property type="component" value="Chromosome"/>
</dbReference>
<gene>
    <name evidence="2" type="primary">tssE</name>
    <name evidence="2" type="ORF">SG35_011410</name>
</gene>